<gene>
    <name evidence="1" type="ORF">J2X05_000616</name>
</gene>
<dbReference type="RefSeq" id="WP_310068469.1">
    <property type="nucleotide sequence ID" value="NZ_JAVDVX010000001.1"/>
</dbReference>
<accession>A0ABU1UTW1</accession>
<dbReference type="EMBL" id="JAVDVX010000001">
    <property type="protein sequence ID" value="MDR7088613.1"/>
    <property type="molecule type" value="Genomic_DNA"/>
</dbReference>
<dbReference type="Proteomes" id="UP001253595">
    <property type="component" value="Unassembled WGS sequence"/>
</dbReference>
<proteinExistence type="predicted"/>
<keyword evidence="2" id="KW-1185">Reference proteome</keyword>
<protein>
    <recommendedName>
        <fullName evidence="3">RiboL-PSP-HEPN domain-containing protein</fullName>
    </recommendedName>
</protein>
<sequence>MKKWSLNIEDSELSTLYDNYLSKIDDISTLYSVVLYADTKIKADDFLKKDEEIFLSDNFSRGFTTVKSNEDMSACSVSGNLERINSYQTVISLVSNYENLTDSLIKHFKVCGSKIEMAKPNSNGRTIDSPILKKNQALHDVLNIHSNVIGSHELSYLYKIIRIRNRLVHNQGAIKESDLPLLKTWVKDNKIELEKNHIDDFIHFFLMPIRSMFLSLSEAVV</sequence>
<evidence type="ECO:0008006" key="3">
    <source>
        <dbReference type="Google" id="ProtNLM"/>
    </source>
</evidence>
<evidence type="ECO:0000313" key="1">
    <source>
        <dbReference type="EMBL" id="MDR7088613.1"/>
    </source>
</evidence>
<evidence type="ECO:0000313" key="2">
    <source>
        <dbReference type="Proteomes" id="UP001253595"/>
    </source>
</evidence>
<reference evidence="1 2" key="1">
    <citation type="submission" date="2023-07" db="EMBL/GenBank/DDBJ databases">
        <title>Sorghum-associated microbial communities from plants grown in Nebraska, USA.</title>
        <authorList>
            <person name="Schachtman D."/>
        </authorList>
    </citation>
    <scope>NUCLEOTIDE SEQUENCE [LARGE SCALE GENOMIC DNA]</scope>
    <source>
        <strain evidence="1 2">BE190</strain>
    </source>
</reference>
<name>A0ABU1UTW1_9GAMM</name>
<comment type="caution">
    <text evidence="1">The sequence shown here is derived from an EMBL/GenBank/DDBJ whole genome shotgun (WGS) entry which is preliminary data.</text>
</comment>
<organism evidence="1 2">
    <name type="scientific">Cellvibrio fibrivorans</name>
    <dbReference type="NCBI Taxonomy" id="126350"/>
    <lineage>
        <taxon>Bacteria</taxon>
        <taxon>Pseudomonadati</taxon>
        <taxon>Pseudomonadota</taxon>
        <taxon>Gammaproteobacteria</taxon>
        <taxon>Cellvibrionales</taxon>
        <taxon>Cellvibrionaceae</taxon>
        <taxon>Cellvibrio</taxon>
    </lineage>
</organism>